<gene>
    <name evidence="2" type="ORF">GGX14DRAFT_462382</name>
</gene>
<dbReference type="SUPFAM" id="SSF56112">
    <property type="entry name" value="Protein kinase-like (PK-like)"/>
    <property type="match status" value="1"/>
</dbReference>
<accession>A0AAD6V771</accession>
<dbReference type="EMBL" id="JARJCW010000053">
    <property type="protein sequence ID" value="KAJ7202801.1"/>
    <property type="molecule type" value="Genomic_DNA"/>
</dbReference>
<sequence>MTVPVAFNSKDEPIELDLEPLVYNEWSSAHRDAPGSAQLIPLIERASSLLSRRALSGRARKPFSPTDAVIDIELDDGRSVFVRVLVYNDEDPAKEEWKRARIYAELSILRWLEANATGVPVPSVLAFDETNGMLITTLLPGLDALHAYPHLNTSAKEHSVISWARLSVLMFRLPAPQRRFGLIESPLLSTSYHSISPEHVFQIDESASLLSFFTKAISTRRARSSTINDAETQEMLGQRLDHLLDGLKPLIALTEQTPYLTRSALTHGDPRASNVILDPTSGDVVGIVDWEFNAAMPACMSTVYPGWIRYSIIQSSIYRNPSSRFETVHVESREKRNLLCDLYEKTVKELDEEYYQCLIQGTRLRDALAWIENSYSDHDGFAMNLWVESHLFGNEINHRSVRNC</sequence>
<name>A0AAD6V771_9AGAR</name>
<reference evidence="2" key="1">
    <citation type="submission" date="2023-03" db="EMBL/GenBank/DDBJ databases">
        <title>Massive genome expansion in bonnet fungi (Mycena s.s.) driven by repeated elements and novel gene families across ecological guilds.</title>
        <authorList>
            <consortium name="Lawrence Berkeley National Laboratory"/>
            <person name="Harder C.B."/>
            <person name="Miyauchi S."/>
            <person name="Viragh M."/>
            <person name="Kuo A."/>
            <person name="Thoen E."/>
            <person name="Andreopoulos B."/>
            <person name="Lu D."/>
            <person name="Skrede I."/>
            <person name="Drula E."/>
            <person name="Henrissat B."/>
            <person name="Morin E."/>
            <person name="Kohler A."/>
            <person name="Barry K."/>
            <person name="LaButti K."/>
            <person name="Morin E."/>
            <person name="Salamov A."/>
            <person name="Lipzen A."/>
            <person name="Mereny Z."/>
            <person name="Hegedus B."/>
            <person name="Baldrian P."/>
            <person name="Stursova M."/>
            <person name="Weitz H."/>
            <person name="Taylor A."/>
            <person name="Grigoriev I.V."/>
            <person name="Nagy L.G."/>
            <person name="Martin F."/>
            <person name="Kauserud H."/>
        </authorList>
    </citation>
    <scope>NUCLEOTIDE SEQUENCE</scope>
    <source>
        <strain evidence="2">9144</strain>
    </source>
</reference>
<dbReference type="Pfam" id="PF01636">
    <property type="entry name" value="APH"/>
    <property type="match status" value="1"/>
</dbReference>
<dbReference type="PANTHER" id="PTHR21310">
    <property type="entry name" value="AMINOGLYCOSIDE PHOSPHOTRANSFERASE-RELATED-RELATED"/>
    <property type="match status" value="1"/>
</dbReference>
<dbReference type="AlphaFoldDB" id="A0AAD6V771"/>
<dbReference type="PANTHER" id="PTHR21310:SF37">
    <property type="entry name" value="AMINOGLYCOSIDE PHOSPHOTRANSFERASE DOMAIN-CONTAINING PROTEIN"/>
    <property type="match status" value="1"/>
</dbReference>
<keyword evidence="3" id="KW-1185">Reference proteome</keyword>
<dbReference type="InterPro" id="IPR051678">
    <property type="entry name" value="AGP_Transferase"/>
</dbReference>
<protein>
    <submittedName>
        <fullName evidence="2">Phosphotransferase enzyme family-domain-containing protein</fullName>
    </submittedName>
</protein>
<dbReference type="InterPro" id="IPR011009">
    <property type="entry name" value="Kinase-like_dom_sf"/>
</dbReference>
<comment type="caution">
    <text evidence="2">The sequence shown here is derived from an EMBL/GenBank/DDBJ whole genome shotgun (WGS) entry which is preliminary data.</text>
</comment>
<evidence type="ECO:0000259" key="1">
    <source>
        <dbReference type="Pfam" id="PF01636"/>
    </source>
</evidence>
<dbReference type="InterPro" id="IPR002575">
    <property type="entry name" value="Aminoglycoside_PTrfase"/>
</dbReference>
<organism evidence="2 3">
    <name type="scientific">Mycena pura</name>
    <dbReference type="NCBI Taxonomy" id="153505"/>
    <lineage>
        <taxon>Eukaryota</taxon>
        <taxon>Fungi</taxon>
        <taxon>Dikarya</taxon>
        <taxon>Basidiomycota</taxon>
        <taxon>Agaricomycotina</taxon>
        <taxon>Agaricomycetes</taxon>
        <taxon>Agaricomycetidae</taxon>
        <taxon>Agaricales</taxon>
        <taxon>Marasmiineae</taxon>
        <taxon>Mycenaceae</taxon>
        <taxon>Mycena</taxon>
    </lineage>
</organism>
<evidence type="ECO:0000313" key="3">
    <source>
        <dbReference type="Proteomes" id="UP001219525"/>
    </source>
</evidence>
<feature type="non-terminal residue" evidence="2">
    <location>
        <position position="1"/>
    </location>
</feature>
<evidence type="ECO:0000313" key="2">
    <source>
        <dbReference type="EMBL" id="KAJ7202801.1"/>
    </source>
</evidence>
<proteinExistence type="predicted"/>
<dbReference type="Gene3D" id="3.90.1200.10">
    <property type="match status" value="1"/>
</dbReference>
<dbReference type="Proteomes" id="UP001219525">
    <property type="component" value="Unassembled WGS sequence"/>
</dbReference>
<feature type="domain" description="Aminoglycoside phosphotransferase" evidence="1">
    <location>
        <begin position="78"/>
        <end position="292"/>
    </location>
</feature>
<dbReference type="Gene3D" id="3.30.200.20">
    <property type="entry name" value="Phosphorylase Kinase, domain 1"/>
    <property type="match status" value="1"/>
</dbReference>